<dbReference type="Proteomes" id="UP001642483">
    <property type="component" value="Unassembled WGS sequence"/>
</dbReference>
<accession>A0ABP0FDC5</accession>
<organism evidence="1 2">
    <name type="scientific">Clavelina lepadiformis</name>
    <name type="common">Light-bulb sea squirt</name>
    <name type="synonym">Ascidia lepadiformis</name>
    <dbReference type="NCBI Taxonomy" id="159417"/>
    <lineage>
        <taxon>Eukaryota</taxon>
        <taxon>Metazoa</taxon>
        <taxon>Chordata</taxon>
        <taxon>Tunicata</taxon>
        <taxon>Ascidiacea</taxon>
        <taxon>Aplousobranchia</taxon>
        <taxon>Clavelinidae</taxon>
        <taxon>Clavelina</taxon>
    </lineage>
</organism>
<gene>
    <name evidence="1" type="ORF">CVLEPA_LOCUS7707</name>
</gene>
<evidence type="ECO:0000313" key="1">
    <source>
        <dbReference type="EMBL" id="CAK8677708.1"/>
    </source>
</evidence>
<keyword evidence="2" id="KW-1185">Reference proteome</keyword>
<comment type="caution">
    <text evidence="1">The sequence shown here is derived from an EMBL/GenBank/DDBJ whole genome shotgun (WGS) entry which is preliminary data.</text>
</comment>
<name>A0ABP0FDC5_CLALP</name>
<protein>
    <submittedName>
        <fullName evidence="1">Uncharacterized protein</fullName>
    </submittedName>
</protein>
<evidence type="ECO:0000313" key="2">
    <source>
        <dbReference type="Proteomes" id="UP001642483"/>
    </source>
</evidence>
<sequence>MRPRNIKIIAKGPPGKIFRKVWEPLGYNKRRLNCKMRPRETSFDIRLKYKLFVETNIRDIKEDIKEKKCS</sequence>
<dbReference type="EMBL" id="CAWYQH010000046">
    <property type="protein sequence ID" value="CAK8677708.1"/>
    <property type="molecule type" value="Genomic_DNA"/>
</dbReference>
<proteinExistence type="predicted"/>
<reference evidence="1 2" key="1">
    <citation type="submission" date="2024-02" db="EMBL/GenBank/DDBJ databases">
        <authorList>
            <person name="Daric V."/>
            <person name="Darras S."/>
        </authorList>
    </citation>
    <scope>NUCLEOTIDE SEQUENCE [LARGE SCALE GENOMIC DNA]</scope>
</reference>